<dbReference type="CDD" id="cd11062">
    <property type="entry name" value="CYP58-like"/>
    <property type="match status" value="1"/>
</dbReference>
<accession>A0A6A6P3F7</accession>
<keyword evidence="10" id="KW-1185">Reference proteome</keyword>
<dbReference type="PANTHER" id="PTHR24305:SF157">
    <property type="entry name" value="N-ACETYLTRYPTOPHAN 6-HYDROXYLASE IVOC-RELATED"/>
    <property type="match status" value="1"/>
</dbReference>
<dbReference type="PRINTS" id="PR00385">
    <property type="entry name" value="P450"/>
</dbReference>
<dbReference type="GO" id="GO:0016705">
    <property type="term" value="F:oxidoreductase activity, acting on paired donors, with incorporation or reduction of molecular oxygen"/>
    <property type="evidence" value="ECO:0007669"/>
    <property type="project" value="InterPro"/>
</dbReference>
<protein>
    <submittedName>
        <fullName evidence="9">Putative cytochrome P450</fullName>
    </submittedName>
</protein>
<dbReference type="InterPro" id="IPR036396">
    <property type="entry name" value="Cyt_P450_sf"/>
</dbReference>
<organism evidence="9 10">
    <name type="scientific">Lineolata rhizophorae</name>
    <dbReference type="NCBI Taxonomy" id="578093"/>
    <lineage>
        <taxon>Eukaryota</taxon>
        <taxon>Fungi</taxon>
        <taxon>Dikarya</taxon>
        <taxon>Ascomycota</taxon>
        <taxon>Pezizomycotina</taxon>
        <taxon>Dothideomycetes</taxon>
        <taxon>Dothideomycetes incertae sedis</taxon>
        <taxon>Lineolatales</taxon>
        <taxon>Lineolataceae</taxon>
        <taxon>Lineolata</taxon>
    </lineage>
</organism>
<dbReference type="InterPro" id="IPR050121">
    <property type="entry name" value="Cytochrome_P450_monoxygenase"/>
</dbReference>
<name>A0A6A6P3F7_9PEZI</name>
<dbReference type="Gene3D" id="1.10.630.10">
    <property type="entry name" value="Cytochrome P450"/>
    <property type="match status" value="1"/>
</dbReference>
<sequence>MMIDFWVLGAGLLGLWLVARSFYRLYLHPLAKFPGYKFTALTHWYEGYYDVVKKGRYVWEFERMHRKYGPIVRIGPNELHILDPGYYNTLYSMTNRIDKYDWFYSMMGNPEAMFATIRAETHKARRGAVAPFFSMRAVTAFYPHVQGGVTRLVNRMEECAKRGEPIPLFYAYRCLTVDIISEYVFGGQFGLLNRPDWGRDFYSAWRSMWELSPVIRQIPILMDIMMAMPRWVTAMINPKGLEVVDLFAAVDKQTKTLLEETSESKIRAKPYPTVIWEVSRSDVLPPEEKTLRRLSIEANSLLAAGFETTAAVLSLLTFQVVSHPEVYKKLVDSLEKEIPDPNNMPDWQKLEKIPYLFGVVKESLRMDIGPTGRLARVNRNQPMKYKDWVIPAGTAVGMSALYIEMNPDVFHDPGSFLPERWLEPGARERLEPYLATFGKGSRSCVGINLAYAELYSVAATIFRRFSNLEVYETTERDMEAYHDYFGGMTRHERDGLKVRVKK</sequence>
<evidence type="ECO:0000256" key="5">
    <source>
        <dbReference type="ARBA" id="ARBA00023004"/>
    </source>
</evidence>
<evidence type="ECO:0000313" key="9">
    <source>
        <dbReference type="EMBL" id="KAF2458278.1"/>
    </source>
</evidence>
<dbReference type="InterPro" id="IPR001128">
    <property type="entry name" value="Cyt_P450"/>
</dbReference>
<dbReference type="EMBL" id="MU001678">
    <property type="protein sequence ID" value="KAF2458278.1"/>
    <property type="molecule type" value="Genomic_DNA"/>
</dbReference>
<evidence type="ECO:0000256" key="1">
    <source>
        <dbReference type="ARBA" id="ARBA00001971"/>
    </source>
</evidence>
<keyword evidence="4 8" id="KW-0560">Oxidoreductase</keyword>
<gene>
    <name evidence="9" type="ORF">BDY21DRAFT_342042</name>
</gene>
<dbReference type="InterPro" id="IPR002401">
    <property type="entry name" value="Cyt_P450_E_grp-I"/>
</dbReference>
<dbReference type="AlphaFoldDB" id="A0A6A6P3F7"/>
<evidence type="ECO:0000256" key="2">
    <source>
        <dbReference type="ARBA" id="ARBA00010617"/>
    </source>
</evidence>
<evidence type="ECO:0000256" key="6">
    <source>
        <dbReference type="ARBA" id="ARBA00023033"/>
    </source>
</evidence>
<proteinExistence type="inferred from homology"/>
<keyword evidence="6 8" id="KW-0503">Monooxygenase</keyword>
<feature type="binding site" description="axial binding residue" evidence="7">
    <location>
        <position position="444"/>
    </location>
    <ligand>
        <name>heme</name>
        <dbReference type="ChEBI" id="CHEBI:30413"/>
    </ligand>
    <ligandPart>
        <name>Fe</name>
        <dbReference type="ChEBI" id="CHEBI:18248"/>
    </ligandPart>
</feature>
<dbReference type="Proteomes" id="UP000799766">
    <property type="component" value="Unassembled WGS sequence"/>
</dbReference>
<dbReference type="PRINTS" id="PR00463">
    <property type="entry name" value="EP450I"/>
</dbReference>
<dbReference type="OrthoDB" id="3945418at2759"/>
<dbReference type="GO" id="GO:0005506">
    <property type="term" value="F:iron ion binding"/>
    <property type="evidence" value="ECO:0007669"/>
    <property type="project" value="InterPro"/>
</dbReference>
<comment type="cofactor">
    <cofactor evidence="1 7">
        <name>heme</name>
        <dbReference type="ChEBI" id="CHEBI:30413"/>
    </cofactor>
</comment>
<keyword evidence="5 7" id="KW-0408">Iron</keyword>
<dbReference type="PROSITE" id="PS00086">
    <property type="entry name" value="CYTOCHROME_P450"/>
    <property type="match status" value="1"/>
</dbReference>
<comment type="similarity">
    <text evidence="2 8">Belongs to the cytochrome P450 family.</text>
</comment>
<keyword evidence="3 7" id="KW-0479">Metal-binding</keyword>
<dbReference type="InterPro" id="IPR017972">
    <property type="entry name" value="Cyt_P450_CS"/>
</dbReference>
<dbReference type="SUPFAM" id="SSF48264">
    <property type="entry name" value="Cytochrome P450"/>
    <property type="match status" value="1"/>
</dbReference>
<evidence type="ECO:0000256" key="4">
    <source>
        <dbReference type="ARBA" id="ARBA00023002"/>
    </source>
</evidence>
<dbReference type="GO" id="GO:0020037">
    <property type="term" value="F:heme binding"/>
    <property type="evidence" value="ECO:0007669"/>
    <property type="project" value="InterPro"/>
</dbReference>
<evidence type="ECO:0000256" key="7">
    <source>
        <dbReference type="PIRSR" id="PIRSR602401-1"/>
    </source>
</evidence>
<evidence type="ECO:0000256" key="8">
    <source>
        <dbReference type="RuleBase" id="RU000461"/>
    </source>
</evidence>
<keyword evidence="7 8" id="KW-0349">Heme</keyword>
<dbReference type="Pfam" id="PF00067">
    <property type="entry name" value="p450"/>
    <property type="match status" value="1"/>
</dbReference>
<dbReference type="PANTHER" id="PTHR24305">
    <property type="entry name" value="CYTOCHROME P450"/>
    <property type="match status" value="1"/>
</dbReference>
<reference evidence="9" key="1">
    <citation type="journal article" date="2020" name="Stud. Mycol.">
        <title>101 Dothideomycetes genomes: a test case for predicting lifestyles and emergence of pathogens.</title>
        <authorList>
            <person name="Haridas S."/>
            <person name="Albert R."/>
            <person name="Binder M."/>
            <person name="Bloem J."/>
            <person name="Labutti K."/>
            <person name="Salamov A."/>
            <person name="Andreopoulos B."/>
            <person name="Baker S."/>
            <person name="Barry K."/>
            <person name="Bills G."/>
            <person name="Bluhm B."/>
            <person name="Cannon C."/>
            <person name="Castanera R."/>
            <person name="Culley D."/>
            <person name="Daum C."/>
            <person name="Ezra D."/>
            <person name="Gonzalez J."/>
            <person name="Henrissat B."/>
            <person name="Kuo A."/>
            <person name="Liang C."/>
            <person name="Lipzen A."/>
            <person name="Lutzoni F."/>
            <person name="Magnuson J."/>
            <person name="Mondo S."/>
            <person name="Nolan M."/>
            <person name="Ohm R."/>
            <person name="Pangilinan J."/>
            <person name="Park H.-J."/>
            <person name="Ramirez L."/>
            <person name="Alfaro M."/>
            <person name="Sun H."/>
            <person name="Tritt A."/>
            <person name="Yoshinaga Y."/>
            <person name="Zwiers L.-H."/>
            <person name="Turgeon B."/>
            <person name="Goodwin S."/>
            <person name="Spatafora J."/>
            <person name="Crous P."/>
            <person name="Grigoriev I."/>
        </authorList>
    </citation>
    <scope>NUCLEOTIDE SEQUENCE</scope>
    <source>
        <strain evidence="9">ATCC 16933</strain>
    </source>
</reference>
<evidence type="ECO:0000313" key="10">
    <source>
        <dbReference type="Proteomes" id="UP000799766"/>
    </source>
</evidence>
<dbReference type="GO" id="GO:0004497">
    <property type="term" value="F:monooxygenase activity"/>
    <property type="evidence" value="ECO:0007669"/>
    <property type="project" value="UniProtKB-KW"/>
</dbReference>
<evidence type="ECO:0000256" key="3">
    <source>
        <dbReference type="ARBA" id="ARBA00022723"/>
    </source>
</evidence>